<dbReference type="GO" id="GO:0030261">
    <property type="term" value="P:chromosome condensation"/>
    <property type="evidence" value="ECO:0007669"/>
    <property type="project" value="TreeGrafter"/>
</dbReference>
<name>A0A8J5KQP3_ZINOF</name>
<dbReference type="GO" id="GO:0000786">
    <property type="term" value="C:nucleosome"/>
    <property type="evidence" value="ECO:0007669"/>
    <property type="project" value="InterPro"/>
</dbReference>
<dbReference type="EMBL" id="JACMSC010000014">
    <property type="protein sequence ID" value="KAG6489649.1"/>
    <property type="molecule type" value="Genomic_DNA"/>
</dbReference>
<dbReference type="AlphaFoldDB" id="A0A8J5KQP3"/>
<dbReference type="InterPro" id="IPR036388">
    <property type="entry name" value="WH-like_DNA-bd_sf"/>
</dbReference>
<feature type="domain" description="H15" evidence="4">
    <location>
        <begin position="50"/>
        <end position="98"/>
    </location>
</feature>
<accession>A0A8J5KQP3</accession>
<gene>
    <name evidence="5" type="ORF">ZIOFF_050925</name>
</gene>
<dbReference type="GO" id="GO:0005634">
    <property type="term" value="C:nucleus"/>
    <property type="evidence" value="ECO:0007669"/>
    <property type="project" value="UniProtKB-SubCell"/>
</dbReference>
<dbReference type="GO" id="GO:0006334">
    <property type="term" value="P:nucleosome assembly"/>
    <property type="evidence" value="ECO:0007669"/>
    <property type="project" value="InterPro"/>
</dbReference>
<keyword evidence="6" id="KW-1185">Reference proteome</keyword>
<comment type="caution">
    <text evidence="5">The sequence shown here is derived from an EMBL/GenBank/DDBJ whole genome shotgun (WGS) entry which is preliminary data.</text>
</comment>
<keyword evidence="2" id="KW-0238">DNA-binding</keyword>
<comment type="subcellular location">
    <subcellularLocation>
        <location evidence="1">Nucleus</location>
    </subcellularLocation>
</comment>
<dbReference type="InterPro" id="IPR036390">
    <property type="entry name" value="WH_DNA-bd_sf"/>
</dbReference>
<sequence length="98" mass="10596">MQAIDEPLAATETTNVGDPAPVQSVAKLVAAVAKVKKTKAPSSKAKKPSAHPPYAKMIKEAISTLKERTGSSPYAIAKFMEDKHKAHLPFNFRKNLLL</sequence>
<evidence type="ECO:0000256" key="3">
    <source>
        <dbReference type="ARBA" id="ARBA00023242"/>
    </source>
</evidence>
<dbReference type="PANTHER" id="PTHR11467:SF131">
    <property type="entry name" value="HISTONE H1"/>
    <property type="match status" value="1"/>
</dbReference>
<dbReference type="GO" id="GO:0031492">
    <property type="term" value="F:nucleosomal DNA binding"/>
    <property type="evidence" value="ECO:0007669"/>
    <property type="project" value="TreeGrafter"/>
</dbReference>
<dbReference type="Proteomes" id="UP000734854">
    <property type="component" value="Unassembled WGS sequence"/>
</dbReference>
<dbReference type="SMART" id="SM00526">
    <property type="entry name" value="H15"/>
    <property type="match status" value="1"/>
</dbReference>
<organism evidence="5 6">
    <name type="scientific">Zingiber officinale</name>
    <name type="common">Ginger</name>
    <name type="synonym">Amomum zingiber</name>
    <dbReference type="NCBI Taxonomy" id="94328"/>
    <lineage>
        <taxon>Eukaryota</taxon>
        <taxon>Viridiplantae</taxon>
        <taxon>Streptophyta</taxon>
        <taxon>Embryophyta</taxon>
        <taxon>Tracheophyta</taxon>
        <taxon>Spermatophyta</taxon>
        <taxon>Magnoliopsida</taxon>
        <taxon>Liliopsida</taxon>
        <taxon>Zingiberales</taxon>
        <taxon>Zingiberaceae</taxon>
        <taxon>Zingiber</taxon>
    </lineage>
</organism>
<evidence type="ECO:0000256" key="1">
    <source>
        <dbReference type="ARBA" id="ARBA00004123"/>
    </source>
</evidence>
<dbReference type="SUPFAM" id="SSF46785">
    <property type="entry name" value="Winged helix' DNA-binding domain"/>
    <property type="match status" value="1"/>
</dbReference>
<dbReference type="Pfam" id="PF00538">
    <property type="entry name" value="Linker_histone"/>
    <property type="match status" value="1"/>
</dbReference>
<dbReference type="GO" id="GO:0003690">
    <property type="term" value="F:double-stranded DNA binding"/>
    <property type="evidence" value="ECO:0007669"/>
    <property type="project" value="TreeGrafter"/>
</dbReference>
<dbReference type="InterPro" id="IPR005818">
    <property type="entry name" value="Histone_H1/H5_H15"/>
</dbReference>
<dbReference type="PROSITE" id="PS51504">
    <property type="entry name" value="H15"/>
    <property type="match status" value="1"/>
</dbReference>
<reference evidence="5 6" key="1">
    <citation type="submission" date="2020-08" db="EMBL/GenBank/DDBJ databases">
        <title>Plant Genome Project.</title>
        <authorList>
            <person name="Zhang R.-G."/>
        </authorList>
    </citation>
    <scope>NUCLEOTIDE SEQUENCE [LARGE SCALE GENOMIC DNA]</scope>
    <source>
        <tissue evidence="5">Rhizome</tissue>
    </source>
</reference>
<evidence type="ECO:0000259" key="4">
    <source>
        <dbReference type="PROSITE" id="PS51504"/>
    </source>
</evidence>
<proteinExistence type="predicted"/>
<dbReference type="CDD" id="cd00073">
    <property type="entry name" value="H15"/>
    <property type="match status" value="1"/>
</dbReference>
<dbReference type="GO" id="GO:0045910">
    <property type="term" value="P:negative regulation of DNA recombination"/>
    <property type="evidence" value="ECO:0007669"/>
    <property type="project" value="TreeGrafter"/>
</dbReference>
<evidence type="ECO:0000256" key="2">
    <source>
        <dbReference type="ARBA" id="ARBA00023125"/>
    </source>
</evidence>
<dbReference type="PANTHER" id="PTHR11467">
    <property type="entry name" value="HISTONE H1"/>
    <property type="match status" value="1"/>
</dbReference>
<evidence type="ECO:0000313" key="5">
    <source>
        <dbReference type="EMBL" id="KAG6489649.1"/>
    </source>
</evidence>
<keyword evidence="3" id="KW-0539">Nucleus</keyword>
<protein>
    <recommendedName>
        <fullName evidence="4">H15 domain-containing protein</fullName>
    </recommendedName>
</protein>
<evidence type="ECO:0000313" key="6">
    <source>
        <dbReference type="Proteomes" id="UP000734854"/>
    </source>
</evidence>
<dbReference type="Gene3D" id="1.10.10.10">
    <property type="entry name" value="Winged helix-like DNA-binding domain superfamily/Winged helix DNA-binding domain"/>
    <property type="match status" value="1"/>
</dbReference>